<evidence type="ECO:0000313" key="8">
    <source>
        <dbReference type="Proteomes" id="UP000240883"/>
    </source>
</evidence>
<dbReference type="SUPFAM" id="SSF54160">
    <property type="entry name" value="Chromo domain-like"/>
    <property type="match status" value="1"/>
</dbReference>
<keyword evidence="8" id="KW-1185">Reference proteome</keyword>
<reference evidence="7 8" key="1">
    <citation type="journal article" date="2018" name="Front. Microbiol.">
        <title>Genome-Wide Analysis of Corynespora cassiicola Leaf Fall Disease Putative Effectors.</title>
        <authorList>
            <person name="Lopez D."/>
            <person name="Ribeiro S."/>
            <person name="Label P."/>
            <person name="Fumanal B."/>
            <person name="Venisse J.S."/>
            <person name="Kohler A."/>
            <person name="de Oliveira R.R."/>
            <person name="Labutti K."/>
            <person name="Lipzen A."/>
            <person name="Lail K."/>
            <person name="Bauer D."/>
            <person name="Ohm R.A."/>
            <person name="Barry K.W."/>
            <person name="Spatafora J."/>
            <person name="Grigoriev I.V."/>
            <person name="Martin F.M."/>
            <person name="Pujade-Renaud V."/>
        </authorList>
    </citation>
    <scope>NUCLEOTIDE SEQUENCE [LARGE SCALE GENOMIC DNA]</scope>
    <source>
        <strain evidence="7 8">Philippines</strain>
    </source>
</reference>
<feature type="domain" description="RING-type" evidence="6">
    <location>
        <begin position="31"/>
        <end position="76"/>
    </location>
</feature>
<dbReference type="Pfam" id="PF13445">
    <property type="entry name" value="zf-RING_UBOX"/>
    <property type="match status" value="1"/>
</dbReference>
<evidence type="ECO:0000256" key="2">
    <source>
        <dbReference type="ARBA" id="ARBA00022723"/>
    </source>
</evidence>
<evidence type="ECO:0000256" key="3">
    <source>
        <dbReference type="ARBA" id="ARBA00022771"/>
    </source>
</evidence>
<dbReference type="InterPro" id="IPR016197">
    <property type="entry name" value="Chromo-like_dom_sf"/>
</dbReference>
<evidence type="ECO:0000256" key="1">
    <source>
        <dbReference type="ARBA" id="ARBA00011353"/>
    </source>
</evidence>
<proteinExistence type="predicted"/>
<dbReference type="EMBL" id="KZ678132">
    <property type="protein sequence ID" value="PSN70243.1"/>
    <property type="molecule type" value="Genomic_DNA"/>
</dbReference>
<dbReference type="InterPro" id="IPR017907">
    <property type="entry name" value="Znf_RING_CS"/>
</dbReference>
<dbReference type="InterPro" id="IPR013083">
    <property type="entry name" value="Znf_RING/FYVE/PHD"/>
</dbReference>
<evidence type="ECO:0000313" key="7">
    <source>
        <dbReference type="EMBL" id="PSN70243.1"/>
    </source>
</evidence>
<dbReference type="SUPFAM" id="SSF57850">
    <property type="entry name" value="RING/U-box"/>
    <property type="match status" value="1"/>
</dbReference>
<accession>A0A2T2NXV1</accession>
<dbReference type="InterPro" id="IPR001841">
    <property type="entry name" value="Znf_RING"/>
</dbReference>
<dbReference type="AlphaFoldDB" id="A0A2T2NXV1"/>
<dbReference type="OrthoDB" id="6105938at2759"/>
<evidence type="ECO:0000256" key="5">
    <source>
        <dbReference type="PROSITE-ProRule" id="PRU00175"/>
    </source>
</evidence>
<keyword evidence="2" id="KW-0479">Metal-binding</keyword>
<keyword evidence="3 5" id="KW-0863">Zinc-finger</keyword>
<name>A0A2T2NXV1_CORCC</name>
<keyword evidence="4" id="KW-0862">Zinc</keyword>
<dbReference type="PROSITE" id="PS50089">
    <property type="entry name" value="ZF_RING_2"/>
    <property type="match status" value="1"/>
</dbReference>
<evidence type="ECO:0000256" key="4">
    <source>
        <dbReference type="ARBA" id="ARBA00022833"/>
    </source>
</evidence>
<gene>
    <name evidence="7" type="ORF">BS50DRAFT_619135</name>
</gene>
<sequence length="319" mass="36709">MVIPRRKSDGHSCPHTMTIVRSARLLSSKECPVCLERFFDTPPGRQRVTPVKIGCNHLFCRECIETHLSSAIDCPLPWCKKQLPKLPGSCDLCAHWNKTHSGSPVLTVRANEMTASIKDALNQFAMDDKFFDIPMKVKIRFLSHIKRTLKRFEWQFHSGVDLAELLDPFLLVIDIDEARAYYGARLSAPAPDPSLFPVRTHDPDDYPAGKEPWIAGFLRQWALGYEKVNGEKKDGWGVWTKKDGPQVEDWAWEWAYKKILGHRVRKGKLVYLAQWVGERFSNSWVDGEQLAPEGRMNYDRANNLVKDKGESPRKRRRTH</sequence>
<protein>
    <recommendedName>
        <fullName evidence="6">RING-type domain-containing protein</fullName>
    </recommendedName>
</protein>
<dbReference type="GO" id="GO:0008270">
    <property type="term" value="F:zinc ion binding"/>
    <property type="evidence" value="ECO:0007669"/>
    <property type="project" value="UniProtKB-KW"/>
</dbReference>
<dbReference type="Gene3D" id="3.30.40.10">
    <property type="entry name" value="Zinc/RING finger domain, C3HC4 (zinc finger)"/>
    <property type="match status" value="1"/>
</dbReference>
<dbReference type="InterPro" id="IPR027370">
    <property type="entry name" value="Znf-RING_euk"/>
</dbReference>
<comment type="subunit">
    <text evidence="1">Component of the NuA4 histone acetyltransferase complex.</text>
</comment>
<organism evidence="7 8">
    <name type="scientific">Corynespora cassiicola Philippines</name>
    <dbReference type="NCBI Taxonomy" id="1448308"/>
    <lineage>
        <taxon>Eukaryota</taxon>
        <taxon>Fungi</taxon>
        <taxon>Dikarya</taxon>
        <taxon>Ascomycota</taxon>
        <taxon>Pezizomycotina</taxon>
        <taxon>Dothideomycetes</taxon>
        <taxon>Pleosporomycetidae</taxon>
        <taxon>Pleosporales</taxon>
        <taxon>Corynesporascaceae</taxon>
        <taxon>Corynespora</taxon>
    </lineage>
</organism>
<dbReference type="PROSITE" id="PS00518">
    <property type="entry name" value="ZF_RING_1"/>
    <property type="match status" value="1"/>
</dbReference>
<evidence type="ECO:0000259" key="6">
    <source>
        <dbReference type="PROSITE" id="PS50089"/>
    </source>
</evidence>
<dbReference type="Proteomes" id="UP000240883">
    <property type="component" value="Unassembled WGS sequence"/>
</dbReference>
<dbReference type="Gene3D" id="2.40.50.40">
    <property type="match status" value="1"/>
</dbReference>